<dbReference type="Proteomes" id="UP001107558">
    <property type="component" value="Chromosome 1"/>
</dbReference>
<feature type="domain" description="Pus10-like C-terminal" evidence="4">
    <location>
        <begin position="3"/>
        <end position="83"/>
    </location>
</feature>
<gene>
    <name evidence="5" type="ORF">PVAND_012661</name>
</gene>
<organism evidence="5 6">
    <name type="scientific">Polypedilum vanderplanki</name>
    <name type="common">Sleeping chironomid midge</name>
    <dbReference type="NCBI Taxonomy" id="319348"/>
    <lineage>
        <taxon>Eukaryota</taxon>
        <taxon>Metazoa</taxon>
        <taxon>Ecdysozoa</taxon>
        <taxon>Arthropoda</taxon>
        <taxon>Hexapoda</taxon>
        <taxon>Insecta</taxon>
        <taxon>Pterygota</taxon>
        <taxon>Neoptera</taxon>
        <taxon>Endopterygota</taxon>
        <taxon>Diptera</taxon>
        <taxon>Nematocera</taxon>
        <taxon>Chironomoidea</taxon>
        <taxon>Chironomidae</taxon>
        <taxon>Chironominae</taxon>
        <taxon>Polypedilum</taxon>
        <taxon>Polypedilum</taxon>
    </lineage>
</organism>
<dbReference type="AlphaFoldDB" id="A0A9J6CN53"/>
<keyword evidence="2" id="KW-0819">tRNA processing</keyword>
<dbReference type="EC" id="5.4.99.25" evidence="1"/>
<evidence type="ECO:0000256" key="1">
    <source>
        <dbReference type="ARBA" id="ARBA00012787"/>
    </source>
</evidence>
<protein>
    <recommendedName>
        <fullName evidence="1">tRNA pseudouridine(55) synthase</fullName>
        <ecNumber evidence="1">5.4.99.25</ecNumber>
    </recommendedName>
</protein>
<evidence type="ECO:0000313" key="5">
    <source>
        <dbReference type="EMBL" id="KAG5683376.1"/>
    </source>
</evidence>
<name>A0A9J6CN53_POLVA</name>
<dbReference type="Gene3D" id="3.30.70.2510">
    <property type="match status" value="1"/>
</dbReference>
<evidence type="ECO:0000313" key="6">
    <source>
        <dbReference type="Proteomes" id="UP001107558"/>
    </source>
</evidence>
<dbReference type="OrthoDB" id="271937at2759"/>
<dbReference type="Pfam" id="PF21238">
    <property type="entry name" value="Pus10_C"/>
    <property type="match status" value="1"/>
</dbReference>
<dbReference type="GO" id="GO:0031119">
    <property type="term" value="P:tRNA pseudouridine synthesis"/>
    <property type="evidence" value="ECO:0007669"/>
    <property type="project" value="TreeGrafter"/>
</dbReference>
<accession>A0A9J6CN53</accession>
<dbReference type="GO" id="GO:0160148">
    <property type="term" value="F:tRNA pseudouridine(55) synthase activity"/>
    <property type="evidence" value="ECO:0007669"/>
    <property type="project" value="UniProtKB-EC"/>
</dbReference>
<dbReference type="PANTHER" id="PTHR21568:SF0">
    <property type="entry name" value="TRNA PSEUDOURIDINE SYNTHASE PUS10"/>
    <property type="match status" value="1"/>
</dbReference>
<dbReference type="EMBL" id="JADBJN010000001">
    <property type="protein sequence ID" value="KAG5683376.1"/>
    <property type="molecule type" value="Genomic_DNA"/>
</dbReference>
<proteinExistence type="predicted"/>
<evidence type="ECO:0000256" key="3">
    <source>
        <dbReference type="ARBA" id="ARBA00023235"/>
    </source>
</evidence>
<evidence type="ECO:0000256" key="2">
    <source>
        <dbReference type="ARBA" id="ARBA00022694"/>
    </source>
</evidence>
<keyword evidence="3" id="KW-0413">Isomerase</keyword>
<comment type="caution">
    <text evidence="5">The sequence shown here is derived from an EMBL/GenBank/DDBJ whole genome shotgun (WGS) entry which is preliminary data.</text>
</comment>
<reference evidence="5" key="1">
    <citation type="submission" date="2021-03" db="EMBL/GenBank/DDBJ databases">
        <title>Chromosome level genome of the anhydrobiotic midge Polypedilum vanderplanki.</title>
        <authorList>
            <person name="Yoshida Y."/>
            <person name="Kikawada T."/>
            <person name="Gusev O."/>
        </authorList>
    </citation>
    <scope>NUCLEOTIDE SEQUENCE</scope>
    <source>
        <strain evidence="5">NIAS01</strain>
        <tissue evidence="5">Whole body or cell culture</tissue>
    </source>
</reference>
<dbReference type="InterPro" id="IPR039894">
    <property type="entry name" value="Pus10-like"/>
</dbReference>
<keyword evidence="6" id="KW-1185">Reference proteome</keyword>
<evidence type="ECO:0000259" key="4">
    <source>
        <dbReference type="Pfam" id="PF21238"/>
    </source>
</evidence>
<dbReference type="PANTHER" id="PTHR21568">
    <property type="entry name" value="TRNA PSEUDOURIDINE SYNTHASE PUS10"/>
    <property type="match status" value="1"/>
</dbReference>
<dbReference type="InterPro" id="IPR048741">
    <property type="entry name" value="Pus10-like_C"/>
</dbReference>
<sequence length="103" mass="11411">MSEGSVQESITCHVAPYFDALPSAVTFMSSGREDVDVRCLGRGRPFALEITDATKTTLDSSTAADIERKVCQSRVVSIRDLHCEREWVTDLLFSNPVQAKFVN</sequence>